<dbReference type="AlphaFoldDB" id="A0ABC8SZI3"/>
<protein>
    <submittedName>
        <fullName evidence="1">Uncharacterized protein</fullName>
    </submittedName>
</protein>
<evidence type="ECO:0000313" key="2">
    <source>
        <dbReference type="Proteomes" id="UP001642360"/>
    </source>
</evidence>
<name>A0ABC8SZI3_9AQUA</name>
<dbReference type="Proteomes" id="UP001642360">
    <property type="component" value="Unassembled WGS sequence"/>
</dbReference>
<comment type="caution">
    <text evidence="1">The sequence shown here is derived from an EMBL/GenBank/DDBJ whole genome shotgun (WGS) entry which is preliminary data.</text>
</comment>
<keyword evidence="2" id="KW-1185">Reference proteome</keyword>
<evidence type="ECO:0000313" key="1">
    <source>
        <dbReference type="EMBL" id="CAK9162515.1"/>
    </source>
</evidence>
<proteinExistence type="predicted"/>
<gene>
    <name evidence="1" type="ORF">ILEXP_LOCUS31386</name>
</gene>
<dbReference type="EMBL" id="CAUOFW020003883">
    <property type="protein sequence ID" value="CAK9162515.1"/>
    <property type="molecule type" value="Genomic_DNA"/>
</dbReference>
<sequence length="112" mass="12523">MADQENCARVTRLSKKRAAEAVALGESQQPPANKKRVVLGEIKNLSNVVANQVQKVGSEPRKPRCKSKKFKKAVTTTTVTEKIDEEINVKSDDPQMCAAYVSDIYEYLHNME</sequence>
<accession>A0ABC8SZI3</accession>
<organism evidence="1 2">
    <name type="scientific">Ilex paraguariensis</name>
    <name type="common">yerba mate</name>
    <dbReference type="NCBI Taxonomy" id="185542"/>
    <lineage>
        <taxon>Eukaryota</taxon>
        <taxon>Viridiplantae</taxon>
        <taxon>Streptophyta</taxon>
        <taxon>Embryophyta</taxon>
        <taxon>Tracheophyta</taxon>
        <taxon>Spermatophyta</taxon>
        <taxon>Magnoliopsida</taxon>
        <taxon>eudicotyledons</taxon>
        <taxon>Gunneridae</taxon>
        <taxon>Pentapetalae</taxon>
        <taxon>asterids</taxon>
        <taxon>campanulids</taxon>
        <taxon>Aquifoliales</taxon>
        <taxon>Aquifoliaceae</taxon>
        <taxon>Ilex</taxon>
    </lineage>
</organism>
<reference evidence="1 2" key="1">
    <citation type="submission" date="2024-02" db="EMBL/GenBank/DDBJ databases">
        <authorList>
            <person name="Vignale AGUSTIN F."/>
            <person name="Sosa J E."/>
            <person name="Modenutti C."/>
        </authorList>
    </citation>
    <scope>NUCLEOTIDE SEQUENCE [LARGE SCALE GENOMIC DNA]</scope>
</reference>
<feature type="non-terminal residue" evidence="1">
    <location>
        <position position="112"/>
    </location>
</feature>